<sequence>MKRATPSTNLSKERCIALNEQGPVVHYLTHHGVTTPNKETTQLRMVFDASADQKNQQSLNEVLYQGPIFLPQIGVILFPFWKGQTTIISDAEKTVLQIDYMREAEMQHAFCGYET</sequence>
<reference evidence="2" key="2">
    <citation type="journal article" date="2016" name="Sci. Rep.">
        <title>Dictyocaulus viviparus genome, variome and transcriptome elucidate lungworm biology and support future intervention.</title>
        <authorList>
            <person name="McNulty S.N."/>
            <person name="Strube C."/>
            <person name="Rosa B.A."/>
            <person name="Martin J.C."/>
            <person name="Tyagi R."/>
            <person name="Choi Y.J."/>
            <person name="Wang Q."/>
            <person name="Hallsworth Pepin K."/>
            <person name="Zhang X."/>
            <person name="Ozersky P."/>
            <person name="Wilson R.K."/>
            <person name="Sternberg P.W."/>
            <person name="Gasser R.B."/>
            <person name="Mitreva M."/>
        </authorList>
    </citation>
    <scope>NUCLEOTIDE SEQUENCE [LARGE SCALE GENOMIC DNA]</scope>
    <source>
        <strain evidence="2">HannoverDv2000</strain>
    </source>
</reference>
<keyword evidence="2" id="KW-1185">Reference proteome</keyword>
<dbReference type="AlphaFoldDB" id="A0A0D8XZW5"/>
<name>A0A0D8XZW5_DICVI</name>
<dbReference type="Proteomes" id="UP000053766">
    <property type="component" value="Unassembled WGS sequence"/>
</dbReference>
<evidence type="ECO:0000313" key="1">
    <source>
        <dbReference type="EMBL" id="KJH50010.1"/>
    </source>
</evidence>
<gene>
    <name evidence="1" type="ORF">DICVIV_03811</name>
</gene>
<dbReference type="OrthoDB" id="5872352at2759"/>
<dbReference type="EMBL" id="KN716217">
    <property type="protein sequence ID" value="KJH50010.1"/>
    <property type="molecule type" value="Genomic_DNA"/>
</dbReference>
<accession>A0A0D8XZW5</accession>
<protein>
    <submittedName>
        <fullName evidence="1">Uncharacterized protein</fullName>
    </submittedName>
</protein>
<evidence type="ECO:0000313" key="2">
    <source>
        <dbReference type="Proteomes" id="UP000053766"/>
    </source>
</evidence>
<organism evidence="1 2">
    <name type="scientific">Dictyocaulus viviparus</name>
    <name type="common">Bovine lungworm</name>
    <dbReference type="NCBI Taxonomy" id="29172"/>
    <lineage>
        <taxon>Eukaryota</taxon>
        <taxon>Metazoa</taxon>
        <taxon>Ecdysozoa</taxon>
        <taxon>Nematoda</taxon>
        <taxon>Chromadorea</taxon>
        <taxon>Rhabditida</taxon>
        <taxon>Rhabditina</taxon>
        <taxon>Rhabditomorpha</taxon>
        <taxon>Strongyloidea</taxon>
        <taxon>Metastrongylidae</taxon>
        <taxon>Dictyocaulus</taxon>
    </lineage>
</organism>
<proteinExistence type="predicted"/>
<reference evidence="1 2" key="1">
    <citation type="submission" date="2013-11" db="EMBL/GenBank/DDBJ databases">
        <title>Draft genome of the bovine lungworm Dictyocaulus viviparus.</title>
        <authorList>
            <person name="Mitreva M."/>
        </authorList>
    </citation>
    <scope>NUCLEOTIDE SEQUENCE [LARGE SCALE GENOMIC DNA]</scope>
    <source>
        <strain evidence="1 2">HannoverDv2000</strain>
    </source>
</reference>